<proteinExistence type="predicted"/>
<dbReference type="Gene3D" id="3.40.1190.20">
    <property type="match status" value="1"/>
</dbReference>
<dbReference type="AlphaFoldDB" id="A0A0M7ADF6"/>
<dbReference type="GO" id="GO:0005829">
    <property type="term" value="C:cytosol"/>
    <property type="evidence" value="ECO:0007669"/>
    <property type="project" value="TreeGrafter"/>
</dbReference>
<dbReference type="OrthoDB" id="9813569at2"/>
<dbReference type="GO" id="GO:0016301">
    <property type="term" value="F:kinase activity"/>
    <property type="evidence" value="ECO:0007669"/>
    <property type="project" value="UniProtKB-KW"/>
</dbReference>
<protein>
    <submittedName>
        <fullName evidence="4">Putative sugar kinase YdjH</fullName>
        <ecNumber evidence="4">2.7.1.-</ecNumber>
    </submittedName>
</protein>
<keyword evidence="1 4" id="KW-0808">Transferase</keyword>
<dbReference type="EMBL" id="CXWC01000011">
    <property type="protein sequence ID" value="CTQ72250.1"/>
    <property type="molecule type" value="Genomic_DNA"/>
</dbReference>
<dbReference type="InterPro" id="IPR002173">
    <property type="entry name" value="Carboh/pur_kinase_PfkB_CS"/>
</dbReference>
<reference evidence="5" key="1">
    <citation type="submission" date="2015-07" db="EMBL/GenBank/DDBJ databases">
        <authorList>
            <person name="Rodrigo-Torres Lidia"/>
            <person name="Arahal R.David."/>
        </authorList>
    </citation>
    <scope>NUCLEOTIDE SEQUENCE [LARGE SCALE GENOMIC DNA]</scope>
    <source>
        <strain evidence="5">CECT 5096</strain>
    </source>
</reference>
<keyword evidence="2 4" id="KW-0418">Kinase</keyword>
<dbReference type="InterPro" id="IPR011611">
    <property type="entry name" value="PfkB_dom"/>
</dbReference>
<dbReference type="Proteomes" id="UP000049983">
    <property type="component" value="Unassembled WGS sequence"/>
</dbReference>
<gene>
    <name evidence="4" type="primary">ydjH_2</name>
    <name evidence="4" type="ORF">LA5096_03169</name>
</gene>
<feature type="domain" description="Carbohydrate kinase PfkB" evidence="3">
    <location>
        <begin position="9"/>
        <end position="320"/>
    </location>
</feature>
<dbReference type="InterPro" id="IPR029056">
    <property type="entry name" value="Ribokinase-like"/>
</dbReference>
<name>A0A0M7ADF6_9HYPH</name>
<dbReference type="PROSITE" id="PS00584">
    <property type="entry name" value="PFKB_KINASES_2"/>
    <property type="match status" value="1"/>
</dbReference>
<dbReference type="PANTHER" id="PTHR10584:SF166">
    <property type="entry name" value="RIBOKINASE"/>
    <property type="match status" value="1"/>
</dbReference>
<dbReference type="SUPFAM" id="SSF53613">
    <property type="entry name" value="Ribokinase-like"/>
    <property type="match status" value="1"/>
</dbReference>
<dbReference type="PANTHER" id="PTHR10584">
    <property type="entry name" value="SUGAR KINASE"/>
    <property type="match status" value="1"/>
</dbReference>
<sequence>MAGGRGVICAGNWIVDIIHDIPEWPAKSDLVVITGQTVGVGGGAANVAFDLAALKSDYPVLPVGLLGQDEHGETVLQHCRAAGLSVDYLQSVRELRTAHTHVMNVPGDSRTFFYHPGANSHLGVDNLPIGAMAAHGPRIFYLGYLNLLPRLDAVGSDGRTGAAGILAQARRLGMLTCVDLVSSLNDSYREIVFGTLPEIDWLFLNETEAARATGVPLEGEADRENMALAATRLLEGGLRQGCILHTPRLSLWKTADQELWFDVPQLPRSQIISPVGAGDAFAAGILHGLHESWPAHECVQLGNKMAAACLRSPTATGGIPALNQL</sequence>
<keyword evidence="5" id="KW-1185">Reference proteome</keyword>
<dbReference type="RefSeq" id="WP_055110915.1">
    <property type="nucleotide sequence ID" value="NZ_CXWA01000006.1"/>
</dbReference>
<evidence type="ECO:0000313" key="5">
    <source>
        <dbReference type="Proteomes" id="UP000049983"/>
    </source>
</evidence>
<dbReference type="STRING" id="311410.LA5095_00028"/>
<evidence type="ECO:0000313" key="4">
    <source>
        <dbReference type="EMBL" id="CTQ72250.1"/>
    </source>
</evidence>
<dbReference type="Pfam" id="PF00294">
    <property type="entry name" value="PfkB"/>
    <property type="match status" value="1"/>
</dbReference>
<dbReference type="GeneID" id="97670522"/>
<organism evidence="4 5">
    <name type="scientific">Roseibium album</name>
    <dbReference type="NCBI Taxonomy" id="311410"/>
    <lineage>
        <taxon>Bacteria</taxon>
        <taxon>Pseudomonadati</taxon>
        <taxon>Pseudomonadota</taxon>
        <taxon>Alphaproteobacteria</taxon>
        <taxon>Hyphomicrobiales</taxon>
        <taxon>Stappiaceae</taxon>
        <taxon>Roseibium</taxon>
    </lineage>
</organism>
<evidence type="ECO:0000256" key="1">
    <source>
        <dbReference type="ARBA" id="ARBA00022679"/>
    </source>
</evidence>
<accession>A0A0M7ADF6</accession>
<dbReference type="EC" id="2.7.1.-" evidence="4"/>
<evidence type="ECO:0000256" key="2">
    <source>
        <dbReference type="ARBA" id="ARBA00022777"/>
    </source>
</evidence>
<evidence type="ECO:0000259" key="3">
    <source>
        <dbReference type="Pfam" id="PF00294"/>
    </source>
</evidence>